<feature type="transmembrane region" description="Helical" evidence="1">
    <location>
        <begin position="26"/>
        <end position="49"/>
    </location>
</feature>
<evidence type="ECO:0000256" key="1">
    <source>
        <dbReference type="SAM" id="Phobius"/>
    </source>
</evidence>
<evidence type="ECO:0000313" key="2">
    <source>
        <dbReference type="EMBL" id="SVB72578.1"/>
    </source>
</evidence>
<reference evidence="2" key="1">
    <citation type="submission" date="2018-05" db="EMBL/GenBank/DDBJ databases">
        <authorList>
            <person name="Lanie J.A."/>
            <person name="Ng W.-L."/>
            <person name="Kazmierczak K.M."/>
            <person name="Andrzejewski T.M."/>
            <person name="Davidsen T.M."/>
            <person name="Wayne K.J."/>
            <person name="Tettelin H."/>
            <person name="Glass J.I."/>
            <person name="Rusch D."/>
            <person name="Podicherti R."/>
            <person name="Tsui H.-C.T."/>
            <person name="Winkler M.E."/>
        </authorList>
    </citation>
    <scope>NUCLEOTIDE SEQUENCE</scope>
</reference>
<accession>A0A382GBH6</accession>
<dbReference type="AlphaFoldDB" id="A0A382GBH6"/>
<protein>
    <submittedName>
        <fullName evidence="2">Uncharacterized protein</fullName>
    </submittedName>
</protein>
<keyword evidence="1" id="KW-1133">Transmembrane helix</keyword>
<keyword evidence="1" id="KW-0812">Transmembrane</keyword>
<feature type="non-terminal residue" evidence="2">
    <location>
        <position position="70"/>
    </location>
</feature>
<sequence length="70" mass="7828">VRPEDAPPPRPTRLPRRRPAFGRFRLLILGVVVIGFLALVSVRGLAGFYTDYLWFDSLGHSSVFRAVFGA</sequence>
<name>A0A382GBH6_9ZZZZ</name>
<organism evidence="2">
    <name type="scientific">marine metagenome</name>
    <dbReference type="NCBI Taxonomy" id="408172"/>
    <lineage>
        <taxon>unclassified sequences</taxon>
        <taxon>metagenomes</taxon>
        <taxon>ecological metagenomes</taxon>
    </lineage>
</organism>
<feature type="non-terminal residue" evidence="2">
    <location>
        <position position="1"/>
    </location>
</feature>
<keyword evidence="1" id="KW-0472">Membrane</keyword>
<dbReference type="EMBL" id="UINC01054634">
    <property type="protein sequence ID" value="SVB72578.1"/>
    <property type="molecule type" value="Genomic_DNA"/>
</dbReference>
<gene>
    <name evidence="2" type="ORF">METZ01_LOCUS225432</name>
</gene>
<proteinExistence type="predicted"/>